<protein>
    <recommendedName>
        <fullName evidence="2">C2H2-type domain-containing protein</fullName>
    </recommendedName>
</protein>
<dbReference type="PROSITE" id="PS00028">
    <property type="entry name" value="ZINC_FINGER_C2H2_1"/>
    <property type="match status" value="1"/>
</dbReference>
<feature type="region of interest" description="Disordered" evidence="1">
    <location>
        <begin position="20"/>
        <end position="39"/>
    </location>
</feature>
<dbReference type="EMBL" id="WHVB01000003">
    <property type="protein sequence ID" value="KAF8484705.1"/>
    <property type="molecule type" value="Genomic_DNA"/>
</dbReference>
<dbReference type="AlphaFoldDB" id="A0A9P5N2H5"/>
<feature type="compositionally biased region" description="Polar residues" evidence="1">
    <location>
        <begin position="20"/>
        <end position="29"/>
    </location>
</feature>
<name>A0A9P5N2H5_9AGAM</name>
<feature type="compositionally biased region" description="Basic and acidic residues" evidence="1">
    <location>
        <begin position="281"/>
        <end position="293"/>
    </location>
</feature>
<proteinExistence type="predicted"/>
<feature type="compositionally biased region" description="Basic and acidic residues" evidence="1">
    <location>
        <begin position="256"/>
        <end position="269"/>
    </location>
</feature>
<feature type="region of interest" description="Disordered" evidence="1">
    <location>
        <begin position="430"/>
        <end position="476"/>
    </location>
</feature>
<gene>
    <name evidence="3" type="ORF">DFH94DRAFT_244075</name>
</gene>
<dbReference type="OrthoDB" id="654211at2759"/>
<feature type="compositionally biased region" description="Basic residues" evidence="1">
    <location>
        <begin position="430"/>
        <end position="439"/>
    </location>
</feature>
<reference evidence="3" key="2">
    <citation type="journal article" date="2020" name="Nat. Commun.">
        <title>Large-scale genome sequencing of mycorrhizal fungi provides insights into the early evolution of symbiotic traits.</title>
        <authorList>
            <person name="Miyauchi S."/>
            <person name="Kiss E."/>
            <person name="Kuo A."/>
            <person name="Drula E."/>
            <person name="Kohler A."/>
            <person name="Sanchez-Garcia M."/>
            <person name="Morin E."/>
            <person name="Andreopoulos B."/>
            <person name="Barry K.W."/>
            <person name="Bonito G."/>
            <person name="Buee M."/>
            <person name="Carver A."/>
            <person name="Chen C."/>
            <person name="Cichocki N."/>
            <person name="Clum A."/>
            <person name="Culley D."/>
            <person name="Crous P.W."/>
            <person name="Fauchery L."/>
            <person name="Girlanda M."/>
            <person name="Hayes R.D."/>
            <person name="Keri Z."/>
            <person name="LaButti K."/>
            <person name="Lipzen A."/>
            <person name="Lombard V."/>
            <person name="Magnuson J."/>
            <person name="Maillard F."/>
            <person name="Murat C."/>
            <person name="Nolan M."/>
            <person name="Ohm R.A."/>
            <person name="Pangilinan J."/>
            <person name="Pereira M.F."/>
            <person name="Perotto S."/>
            <person name="Peter M."/>
            <person name="Pfister S."/>
            <person name="Riley R."/>
            <person name="Sitrit Y."/>
            <person name="Stielow J.B."/>
            <person name="Szollosi G."/>
            <person name="Zifcakova L."/>
            <person name="Stursova M."/>
            <person name="Spatafora J.W."/>
            <person name="Tedersoo L."/>
            <person name="Vaario L.M."/>
            <person name="Yamada A."/>
            <person name="Yan M."/>
            <person name="Wang P."/>
            <person name="Xu J."/>
            <person name="Bruns T."/>
            <person name="Baldrian P."/>
            <person name="Vilgalys R."/>
            <person name="Dunand C."/>
            <person name="Henrissat B."/>
            <person name="Grigoriev I.V."/>
            <person name="Hibbett D."/>
            <person name="Nagy L.G."/>
            <person name="Martin F.M."/>
        </authorList>
    </citation>
    <scope>NUCLEOTIDE SEQUENCE</scope>
    <source>
        <strain evidence="3">Prilba</strain>
    </source>
</reference>
<feature type="region of interest" description="Disordered" evidence="1">
    <location>
        <begin position="120"/>
        <end position="154"/>
    </location>
</feature>
<evidence type="ECO:0000313" key="4">
    <source>
        <dbReference type="Proteomes" id="UP000759537"/>
    </source>
</evidence>
<evidence type="ECO:0000259" key="2">
    <source>
        <dbReference type="PROSITE" id="PS00028"/>
    </source>
</evidence>
<sequence>MLGGGTSLTLLKMRYPSLVSDTSVSSNPHATPPRSPQRDFIYPRPVQSLPPLRAFLRNSGIDTDIEPRHHGLISATHEIAREEARRRAVRAATARPLLDYEHRNGASLAEYSTVQPLDDVYRPGYNRRESSPYQKVARRSMSSSSTANGDDCHARKTFSTLRPYGSRVGTVEERMSREVETFTPPPPLPVPLAVRDETISPVPSRKRPRPAYFEQLDDEDSERDGSGRLCASNVPSAGKDQPSDQVDSDDDGISDSETREASDKKERRGPPRTTGKPSRRSKAEKSLDKNSEREYFSPTGVKLEVIELPVKYDTKEWLQHVEPSPDGSRAPWRCTWQTMKNGSRVPCDYSSKKHLVKRHIEATHLCIKRFQCTWCEKTFTQRSNVAGCHLNTQYVYCFVLHILSLNFPSTGASPHGCEFCEDRFKDPSKRHKHMLRSHGYRPGESRKKFRSEEESAQGQSAHESLEPWKVADASEC</sequence>
<dbReference type="InterPro" id="IPR013087">
    <property type="entry name" value="Znf_C2H2_type"/>
</dbReference>
<dbReference type="Gene3D" id="3.30.160.60">
    <property type="entry name" value="Classic Zinc Finger"/>
    <property type="match status" value="1"/>
</dbReference>
<reference evidence="3" key="1">
    <citation type="submission" date="2019-10" db="EMBL/GenBank/DDBJ databases">
        <authorList>
            <consortium name="DOE Joint Genome Institute"/>
            <person name="Kuo A."/>
            <person name="Miyauchi S."/>
            <person name="Kiss E."/>
            <person name="Drula E."/>
            <person name="Kohler A."/>
            <person name="Sanchez-Garcia M."/>
            <person name="Andreopoulos B."/>
            <person name="Barry K.W."/>
            <person name="Bonito G."/>
            <person name="Buee M."/>
            <person name="Carver A."/>
            <person name="Chen C."/>
            <person name="Cichocki N."/>
            <person name="Clum A."/>
            <person name="Culley D."/>
            <person name="Crous P.W."/>
            <person name="Fauchery L."/>
            <person name="Girlanda M."/>
            <person name="Hayes R."/>
            <person name="Keri Z."/>
            <person name="LaButti K."/>
            <person name="Lipzen A."/>
            <person name="Lombard V."/>
            <person name="Magnuson J."/>
            <person name="Maillard F."/>
            <person name="Morin E."/>
            <person name="Murat C."/>
            <person name="Nolan M."/>
            <person name="Ohm R."/>
            <person name="Pangilinan J."/>
            <person name="Pereira M."/>
            <person name="Perotto S."/>
            <person name="Peter M."/>
            <person name="Riley R."/>
            <person name="Sitrit Y."/>
            <person name="Stielow B."/>
            <person name="Szollosi G."/>
            <person name="Zifcakova L."/>
            <person name="Stursova M."/>
            <person name="Spatafora J.W."/>
            <person name="Tedersoo L."/>
            <person name="Vaario L.-M."/>
            <person name="Yamada A."/>
            <person name="Yan M."/>
            <person name="Wang P."/>
            <person name="Xu J."/>
            <person name="Bruns T."/>
            <person name="Baldrian P."/>
            <person name="Vilgalys R."/>
            <person name="Henrissat B."/>
            <person name="Grigoriev I.V."/>
            <person name="Hibbett D."/>
            <person name="Nagy L.G."/>
            <person name="Martin F.M."/>
        </authorList>
    </citation>
    <scope>NUCLEOTIDE SEQUENCE</scope>
    <source>
        <strain evidence="3">Prilba</strain>
    </source>
</reference>
<organism evidence="3 4">
    <name type="scientific">Russula ochroleuca</name>
    <dbReference type="NCBI Taxonomy" id="152965"/>
    <lineage>
        <taxon>Eukaryota</taxon>
        <taxon>Fungi</taxon>
        <taxon>Dikarya</taxon>
        <taxon>Basidiomycota</taxon>
        <taxon>Agaricomycotina</taxon>
        <taxon>Agaricomycetes</taxon>
        <taxon>Russulales</taxon>
        <taxon>Russulaceae</taxon>
        <taxon>Russula</taxon>
    </lineage>
</organism>
<evidence type="ECO:0000313" key="3">
    <source>
        <dbReference type="EMBL" id="KAF8484705.1"/>
    </source>
</evidence>
<feature type="compositionally biased region" description="Basic and acidic residues" evidence="1">
    <location>
        <begin position="170"/>
        <end position="180"/>
    </location>
</feature>
<feature type="compositionally biased region" description="Basic and acidic residues" evidence="1">
    <location>
        <begin position="441"/>
        <end position="453"/>
    </location>
</feature>
<evidence type="ECO:0000256" key="1">
    <source>
        <dbReference type="SAM" id="MobiDB-lite"/>
    </source>
</evidence>
<dbReference type="Proteomes" id="UP000759537">
    <property type="component" value="Unassembled WGS sequence"/>
</dbReference>
<feature type="domain" description="C2H2-type" evidence="2">
    <location>
        <begin position="417"/>
        <end position="438"/>
    </location>
</feature>
<feature type="region of interest" description="Disordered" evidence="1">
    <location>
        <begin position="169"/>
        <end position="293"/>
    </location>
</feature>
<comment type="caution">
    <text evidence="3">The sequence shown here is derived from an EMBL/GenBank/DDBJ whole genome shotgun (WGS) entry which is preliminary data.</text>
</comment>
<keyword evidence="4" id="KW-1185">Reference proteome</keyword>
<accession>A0A9P5N2H5</accession>